<dbReference type="EMBL" id="UXUI01007713">
    <property type="protein sequence ID" value="VDD88957.1"/>
    <property type="molecule type" value="Genomic_DNA"/>
</dbReference>
<feature type="compositionally biased region" description="Basic and acidic residues" evidence="1">
    <location>
        <begin position="54"/>
        <end position="65"/>
    </location>
</feature>
<gene>
    <name evidence="2" type="ORF">EVEC_LOCUS3910</name>
</gene>
<feature type="region of interest" description="Disordered" evidence="1">
    <location>
        <begin position="114"/>
        <end position="152"/>
    </location>
</feature>
<dbReference type="WBParaSite" id="EVEC_0000420201-mRNA-1">
    <property type="protein sequence ID" value="EVEC_0000420201-mRNA-1"/>
    <property type="gene ID" value="EVEC_0000420201"/>
</dbReference>
<evidence type="ECO:0000313" key="3">
    <source>
        <dbReference type="Proteomes" id="UP000274131"/>
    </source>
</evidence>
<proteinExistence type="predicted"/>
<feature type="compositionally biased region" description="Low complexity" evidence="1">
    <location>
        <begin position="130"/>
        <end position="141"/>
    </location>
</feature>
<dbReference type="OrthoDB" id="5915810at2759"/>
<dbReference type="AlphaFoldDB" id="A0A0N4V2H8"/>
<evidence type="ECO:0000313" key="4">
    <source>
        <dbReference type="WBParaSite" id="EVEC_0000420201-mRNA-1"/>
    </source>
</evidence>
<protein>
    <submittedName>
        <fullName evidence="2 4">Uncharacterized protein</fullName>
    </submittedName>
</protein>
<reference evidence="2 3" key="2">
    <citation type="submission" date="2018-10" db="EMBL/GenBank/DDBJ databases">
        <authorList>
            <consortium name="Pathogen Informatics"/>
        </authorList>
    </citation>
    <scope>NUCLEOTIDE SEQUENCE [LARGE SCALE GENOMIC DNA]</scope>
</reference>
<evidence type="ECO:0000313" key="2">
    <source>
        <dbReference type="EMBL" id="VDD88957.1"/>
    </source>
</evidence>
<accession>A0A0N4V2H8</accession>
<dbReference type="Proteomes" id="UP000274131">
    <property type="component" value="Unassembled WGS sequence"/>
</dbReference>
<reference evidence="4" key="1">
    <citation type="submission" date="2017-02" db="UniProtKB">
        <authorList>
            <consortium name="WormBaseParasite"/>
        </authorList>
    </citation>
    <scope>IDENTIFICATION</scope>
</reference>
<dbReference type="STRING" id="51028.A0A0N4V2H8"/>
<keyword evidence="3" id="KW-1185">Reference proteome</keyword>
<evidence type="ECO:0000256" key="1">
    <source>
        <dbReference type="SAM" id="MobiDB-lite"/>
    </source>
</evidence>
<organism evidence="4">
    <name type="scientific">Enterobius vermicularis</name>
    <name type="common">Human pinworm</name>
    <dbReference type="NCBI Taxonomy" id="51028"/>
    <lineage>
        <taxon>Eukaryota</taxon>
        <taxon>Metazoa</taxon>
        <taxon>Ecdysozoa</taxon>
        <taxon>Nematoda</taxon>
        <taxon>Chromadorea</taxon>
        <taxon>Rhabditida</taxon>
        <taxon>Spirurina</taxon>
        <taxon>Oxyuridomorpha</taxon>
        <taxon>Oxyuroidea</taxon>
        <taxon>Oxyuridae</taxon>
        <taxon>Enterobius</taxon>
    </lineage>
</organism>
<feature type="compositionally biased region" description="Basic and acidic residues" evidence="1">
    <location>
        <begin position="142"/>
        <end position="151"/>
    </location>
</feature>
<sequence length="278" mass="31146">MAEELKEIVDQARIQFMAQVQSMKSFVSMFQNVTPNIQSEIKEESDPWSAQKPNDADSEARREETMDLSPTDTDSHSDSSKQSPIDSSGAENLNYLPTSKSSAVQTRLGCSIQIDSSQHSPDTDSASQTPSSVNSSPVHSPENARLEDGKVNNETQSGLLDVCKLEPSASSHTFQNLKIDVNDGIIAANASFRSFDEFEAVFNVWKDTYLHPFRVASSEQLRNADGTVDEVFRYKYIVYHCAHYGKPRMRGKKVFLVLNAIETMVHEEGMKKKKRKKE</sequence>
<feature type="compositionally biased region" description="Polar residues" evidence="1">
    <location>
        <begin position="114"/>
        <end position="129"/>
    </location>
</feature>
<name>A0A0N4V2H8_ENTVE</name>
<feature type="region of interest" description="Disordered" evidence="1">
    <location>
        <begin position="38"/>
        <end position="94"/>
    </location>
</feature>